<keyword evidence="2" id="KW-1185">Reference proteome</keyword>
<dbReference type="OrthoDB" id="540503at2759"/>
<comment type="caution">
    <text evidence="1">The sequence shown here is derived from an EMBL/GenBank/DDBJ whole genome shotgun (WGS) entry which is preliminary data.</text>
</comment>
<evidence type="ECO:0000313" key="1">
    <source>
        <dbReference type="EMBL" id="KOO25543.1"/>
    </source>
</evidence>
<dbReference type="Proteomes" id="UP000037460">
    <property type="component" value="Unassembled WGS sequence"/>
</dbReference>
<gene>
    <name evidence="1" type="ORF">Ctob_006134</name>
</gene>
<name>A0A0M0JH44_9EUKA</name>
<protein>
    <recommendedName>
        <fullName evidence="3">Nucleotide-diphospho-sugar transferase domain-containing protein</fullName>
    </recommendedName>
</protein>
<proteinExistence type="predicted"/>
<organism evidence="1 2">
    <name type="scientific">Chrysochromulina tobinii</name>
    <dbReference type="NCBI Taxonomy" id="1460289"/>
    <lineage>
        <taxon>Eukaryota</taxon>
        <taxon>Haptista</taxon>
        <taxon>Haptophyta</taxon>
        <taxon>Prymnesiophyceae</taxon>
        <taxon>Prymnesiales</taxon>
        <taxon>Chrysochromulinaceae</taxon>
        <taxon>Chrysochromulina</taxon>
    </lineage>
</organism>
<reference evidence="2" key="1">
    <citation type="journal article" date="2015" name="PLoS Genet.">
        <title>Genome Sequence and Transcriptome Analyses of Chrysochromulina tobin: Metabolic Tools for Enhanced Algal Fitness in the Prominent Order Prymnesiales (Haptophyceae).</title>
        <authorList>
            <person name="Hovde B.T."/>
            <person name="Deodato C.R."/>
            <person name="Hunsperger H.M."/>
            <person name="Ryken S.A."/>
            <person name="Yost W."/>
            <person name="Jha R.K."/>
            <person name="Patterson J."/>
            <person name="Monnat R.J. Jr."/>
            <person name="Barlow S.B."/>
            <person name="Starkenburg S.R."/>
            <person name="Cattolico R.A."/>
        </authorList>
    </citation>
    <scope>NUCLEOTIDE SEQUENCE</scope>
    <source>
        <strain evidence="2">CCMP291</strain>
    </source>
</reference>
<evidence type="ECO:0008006" key="3">
    <source>
        <dbReference type="Google" id="ProtNLM"/>
    </source>
</evidence>
<sequence>MPPHFADFERGTNFATALAARAHVSASGQRDVILVVTDSRHTHYVHNLILNLAKLGVDGRTLAIGSSEVACTRLLARAPSGSVGCGYSSWMRNGINATMDAALDRWNIGPKHVYHLWWQRWHYLSWAVQLGYSAMSLDTDISLRANVYELLHGRLSHHHLFIGLDHEASGKERPNVFPMINVGLVYCQRCAPDGPAHRVLREVTRRVQHFLFGEVLYQTRHGRSGIAGSGPRFLRP</sequence>
<evidence type="ECO:0000313" key="2">
    <source>
        <dbReference type="Proteomes" id="UP000037460"/>
    </source>
</evidence>
<dbReference type="EMBL" id="JWZX01002961">
    <property type="protein sequence ID" value="KOO25543.1"/>
    <property type="molecule type" value="Genomic_DNA"/>
</dbReference>
<dbReference type="AlphaFoldDB" id="A0A0M0JH44"/>
<accession>A0A0M0JH44</accession>